<keyword evidence="1" id="KW-0812">Transmembrane</keyword>
<dbReference type="EMBL" id="VJYU01000051">
    <property type="protein sequence ID" value="MBS4241757.1"/>
    <property type="molecule type" value="Genomic_DNA"/>
</dbReference>
<protein>
    <submittedName>
        <fullName evidence="2">Uncharacterized protein</fullName>
    </submittedName>
</protein>
<dbReference type="Proteomes" id="UP000811399">
    <property type="component" value="Unassembled WGS sequence"/>
</dbReference>
<evidence type="ECO:0000256" key="1">
    <source>
        <dbReference type="SAM" id="Phobius"/>
    </source>
</evidence>
<dbReference type="RefSeq" id="WP_213273634.1">
    <property type="nucleotide sequence ID" value="NZ_VJYN01000049.1"/>
</dbReference>
<reference evidence="2 3" key="1">
    <citation type="journal article" date="2021" name="Syst. Appl. Microbiol.">
        <title>nCampylobacter vulpis sp. nov. isolated from wild red foxes.</title>
        <authorList>
            <person name="Parisi A."/>
            <person name="Chiara M."/>
            <person name="Caffara M."/>
            <person name="Mion D."/>
            <person name="Miller W.G."/>
            <person name="Caruso M."/>
            <person name="Manzari C."/>
            <person name="Florio D."/>
            <person name="Capozzi L."/>
            <person name="D'Erchia A.M."/>
            <person name="Manzulli V."/>
            <person name="Zanoni R.G."/>
        </authorList>
    </citation>
    <scope>NUCLEOTIDE SEQUENCE [LARGE SCALE GENOMIC DNA]</scope>
    <source>
        <strain evidence="2 3">52/13</strain>
    </source>
</reference>
<feature type="transmembrane region" description="Helical" evidence="1">
    <location>
        <begin position="12"/>
        <end position="32"/>
    </location>
</feature>
<evidence type="ECO:0000313" key="2">
    <source>
        <dbReference type="EMBL" id="MBS4241757.1"/>
    </source>
</evidence>
<keyword evidence="1" id="KW-0472">Membrane</keyword>
<organism evidence="2 3">
    <name type="scientific">Campylobacter vulpis</name>
    <dbReference type="NCBI Taxonomy" id="1655500"/>
    <lineage>
        <taxon>Bacteria</taxon>
        <taxon>Pseudomonadati</taxon>
        <taxon>Campylobacterota</taxon>
        <taxon>Epsilonproteobacteria</taxon>
        <taxon>Campylobacterales</taxon>
        <taxon>Campylobacteraceae</taxon>
        <taxon>Campylobacter</taxon>
    </lineage>
</organism>
<evidence type="ECO:0000313" key="3">
    <source>
        <dbReference type="Proteomes" id="UP000811399"/>
    </source>
</evidence>
<name>A0ABS5P525_9BACT</name>
<accession>A0ABS5P525</accession>
<sequence>MFAFLTDLVLKFITLENALIFFLGLSIGYMLPRKKLKRYEVRYKTCFKAKLNAYYQFSCIYKDGYFVKNNCKHLKENTCDLDGKNCHCIEPTYKELKKF</sequence>
<comment type="caution">
    <text evidence="2">The sequence shown here is derived from an EMBL/GenBank/DDBJ whole genome shotgun (WGS) entry which is preliminary data.</text>
</comment>
<keyword evidence="3" id="KW-1185">Reference proteome</keyword>
<gene>
    <name evidence="2" type="ORF">CVU5213_08545</name>
</gene>
<proteinExistence type="predicted"/>
<keyword evidence="1" id="KW-1133">Transmembrane helix</keyword>